<feature type="compositionally biased region" description="Low complexity" evidence="3">
    <location>
        <begin position="52"/>
        <end position="61"/>
    </location>
</feature>
<dbReference type="SMART" id="SM00213">
    <property type="entry name" value="UBQ"/>
    <property type="match status" value="3"/>
</dbReference>
<dbReference type="STRING" id="7574.A0A1S3H4R4"/>
<dbReference type="SMART" id="SM00220">
    <property type="entry name" value="S_TKc"/>
    <property type="match status" value="1"/>
</dbReference>
<evidence type="ECO:0000259" key="5">
    <source>
        <dbReference type="PROSITE" id="PS50011"/>
    </source>
</evidence>
<keyword evidence="8" id="KW-1185">Reference proteome</keyword>
<dbReference type="InterPro" id="IPR029071">
    <property type="entry name" value="Ubiquitin-like_domsf"/>
</dbReference>
<feature type="domain" description="Protein kinase" evidence="5">
    <location>
        <begin position="609"/>
        <end position="865"/>
    </location>
</feature>
<feature type="region of interest" description="Disordered" evidence="3">
    <location>
        <begin position="40"/>
        <end position="97"/>
    </location>
</feature>
<evidence type="ECO:0000259" key="6">
    <source>
        <dbReference type="PROSITE" id="PS50053"/>
    </source>
</evidence>
<evidence type="ECO:0000256" key="1">
    <source>
        <dbReference type="ARBA" id="ARBA00022741"/>
    </source>
</evidence>
<dbReference type="InterPro" id="IPR000626">
    <property type="entry name" value="Ubiquitin-like_dom"/>
</dbReference>
<dbReference type="Gene3D" id="1.20.1440.180">
    <property type="entry name" value="KEN domain"/>
    <property type="match status" value="1"/>
</dbReference>
<dbReference type="GO" id="GO:0036498">
    <property type="term" value="P:IRE1-mediated unfolded protein response"/>
    <property type="evidence" value="ECO:0007669"/>
    <property type="project" value="TreeGrafter"/>
</dbReference>
<evidence type="ECO:0000313" key="8">
    <source>
        <dbReference type="Proteomes" id="UP000085678"/>
    </source>
</evidence>
<dbReference type="InterPro" id="IPR000719">
    <property type="entry name" value="Prot_kinase_dom"/>
</dbReference>
<dbReference type="SUPFAM" id="SSF54236">
    <property type="entry name" value="Ubiquitin-like"/>
    <property type="match status" value="3"/>
</dbReference>
<dbReference type="GO" id="GO:0006397">
    <property type="term" value="P:mRNA processing"/>
    <property type="evidence" value="ECO:0007669"/>
    <property type="project" value="InterPro"/>
</dbReference>
<dbReference type="PANTHER" id="PTHR13954">
    <property type="entry name" value="IRE1-RELATED"/>
    <property type="match status" value="1"/>
</dbReference>
<accession>A0A1S3H4R4</accession>
<dbReference type="Gene3D" id="1.10.510.10">
    <property type="entry name" value="Transferase(Phosphotransferase) domain 1"/>
    <property type="match status" value="1"/>
</dbReference>
<dbReference type="SUPFAM" id="SSF56112">
    <property type="entry name" value="Protein kinase-like (PK-like)"/>
    <property type="match status" value="1"/>
</dbReference>
<keyword evidence="1" id="KW-0547">Nucleotide-binding</keyword>
<dbReference type="RefSeq" id="XP_013380124.1">
    <property type="nucleotide sequence ID" value="XM_013524670.2"/>
</dbReference>
<dbReference type="OrthoDB" id="6060579at2759"/>
<dbReference type="InterPro" id="IPR045133">
    <property type="entry name" value="IRE1/2-like"/>
</dbReference>
<dbReference type="Pfam" id="PF00240">
    <property type="entry name" value="ubiquitin"/>
    <property type="match status" value="2"/>
</dbReference>
<dbReference type="PANTHER" id="PTHR13954:SF28">
    <property type="match status" value="1"/>
</dbReference>
<feature type="domain" description="KEN" evidence="7">
    <location>
        <begin position="868"/>
        <end position="1008"/>
    </location>
</feature>
<evidence type="ECO:0000259" key="7">
    <source>
        <dbReference type="PROSITE" id="PS51392"/>
    </source>
</evidence>
<proteinExistence type="predicted"/>
<dbReference type="GO" id="GO:0004674">
    <property type="term" value="F:protein serine/threonine kinase activity"/>
    <property type="evidence" value="ECO:0007669"/>
    <property type="project" value="InterPro"/>
</dbReference>
<dbReference type="GO" id="GO:0005524">
    <property type="term" value="F:ATP binding"/>
    <property type="evidence" value="ECO:0007669"/>
    <property type="project" value="UniProtKB-KW"/>
</dbReference>
<evidence type="ECO:0000256" key="3">
    <source>
        <dbReference type="SAM" id="MobiDB-lite"/>
    </source>
</evidence>
<dbReference type="InterPro" id="IPR038357">
    <property type="entry name" value="KEN_sf"/>
</dbReference>
<dbReference type="GO" id="GO:0070059">
    <property type="term" value="P:intrinsic apoptotic signaling pathway in response to endoplasmic reticulum stress"/>
    <property type="evidence" value="ECO:0007669"/>
    <property type="project" value="TreeGrafter"/>
</dbReference>
<dbReference type="GeneID" id="106151416"/>
<dbReference type="CDD" id="cd17039">
    <property type="entry name" value="Ubl_ubiquitin_like"/>
    <property type="match status" value="3"/>
</dbReference>
<feature type="compositionally biased region" description="Low complexity" evidence="3">
    <location>
        <begin position="81"/>
        <end position="97"/>
    </location>
</feature>
<name>A0A1S3H4R4_LINAN</name>
<evidence type="ECO:0000256" key="4">
    <source>
        <dbReference type="SAM" id="SignalP"/>
    </source>
</evidence>
<feature type="domain" description="Ubiquitin-like" evidence="6">
    <location>
        <begin position="391"/>
        <end position="417"/>
    </location>
</feature>
<feature type="domain" description="Ubiquitin-like" evidence="6">
    <location>
        <begin position="419"/>
        <end position="478"/>
    </location>
</feature>
<dbReference type="InParanoid" id="A0A1S3H4R4"/>
<dbReference type="Pfam" id="PF00069">
    <property type="entry name" value="Pkinase"/>
    <property type="match status" value="1"/>
</dbReference>
<dbReference type="InterPro" id="IPR010513">
    <property type="entry name" value="KEN_dom"/>
</dbReference>
<dbReference type="PROSITE" id="PS00108">
    <property type="entry name" value="PROTEIN_KINASE_ST"/>
    <property type="match status" value="1"/>
</dbReference>
<feature type="signal peptide" evidence="4">
    <location>
        <begin position="1"/>
        <end position="24"/>
    </location>
</feature>
<evidence type="ECO:0000256" key="2">
    <source>
        <dbReference type="ARBA" id="ARBA00022840"/>
    </source>
</evidence>
<dbReference type="GO" id="GO:1990604">
    <property type="term" value="C:IRE1-TRAF2-ASK1 complex"/>
    <property type="evidence" value="ECO:0007669"/>
    <property type="project" value="TreeGrafter"/>
</dbReference>
<feature type="chain" id="PRO_5010376872" evidence="4">
    <location>
        <begin position="25"/>
        <end position="1008"/>
    </location>
</feature>
<dbReference type="GO" id="GO:0004521">
    <property type="term" value="F:RNA endonuclease activity"/>
    <property type="evidence" value="ECO:0007669"/>
    <property type="project" value="InterPro"/>
</dbReference>
<reference evidence="9" key="1">
    <citation type="submission" date="2025-08" db="UniProtKB">
        <authorList>
            <consortium name="RefSeq"/>
        </authorList>
    </citation>
    <scope>IDENTIFICATION</scope>
    <source>
        <tissue evidence="9">Gonads</tissue>
    </source>
</reference>
<feature type="compositionally biased region" description="Polar residues" evidence="3">
    <location>
        <begin position="40"/>
        <end position="51"/>
    </location>
</feature>
<organism evidence="8 9">
    <name type="scientific">Lingula anatina</name>
    <name type="common">Brachiopod</name>
    <name type="synonym">Lingula unguis</name>
    <dbReference type="NCBI Taxonomy" id="7574"/>
    <lineage>
        <taxon>Eukaryota</taxon>
        <taxon>Metazoa</taxon>
        <taxon>Spiralia</taxon>
        <taxon>Lophotrochozoa</taxon>
        <taxon>Brachiopoda</taxon>
        <taxon>Linguliformea</taxon>
        <taxon>Lingulata</taxon>
        <taxon>Lingulida</taxon>
        <taxon>Linguloidea</taxon>
        <taxon>Lingulidae</taxon>
        <taxon>Lingula</taxon>
    </lineage>
</organism>
<dbReference type="PROSITE" id="PS51392">
    <property type="entry name" value="KEN"/>
    <property type="match status" value="1"/>
</dbReference>
<dbReference type="KEGG" id="lak:106151416"/>
<dbReference type="Gene3D" id="3.10.20.90">
    <property type="entry name" value="Phosphatidylinositol 3-kinase Catalytic Subunit, Chain A, domain 1"/>
    <property type="match status" value="1"/>
</dbReference>
<dbReference type="Proteomes" id="UP000085678">
    <property type="component" value="Unplaced"/>
</dbReference>
<dbReference type="InterPro" id="IPR011009">
    <property type="entry name" value="Kinase-like_dom_sf"/>
</dbReference>
<dbReference type="Pfam" id="PF06479">
    <property type="entry name" value="Ribonuc_2-5A"/>
    <property type="match status" value="1"/>
</dbReference>
<keyword evidence="4" id="KW-0732">Signal</keyword>
<protein>
    <submittedName>
        <fullName evidence="9">Uncharacterized protein LOC106151416</fullName>
    </submittedName>
</protein>
<dbReference type="PROSITE" id="PS50053">
    <property type="entry name" value="UBIQUITIN_2"/>
    <property type="match status" value="2"/>
</dbReference>
<dbReference type="InterPro" id="IPR008271">
    <property type="entry name" value="Ser/Thr_kinase_AS"/>
</dbReference>
<feature type="compositionally biased region" description="Polar residues" evidence="3">
    <location>
        <begin position="62"/>
        <end position="80"/>
    </location>
</feature>
<dbReference type="PROSITE" id="PS50011">
    <property type="entry name" value="PROTEIN_KINASE_DOM"/>
    <property type="match status" value="1"/>
</dbReference>
<dbReference type="GO" id="GO:0051082">
    <property type="term" value="F:unfolded protein binding"/>
    <property type="evidence" value="ECO:0007669"/>
    <property type="project" value="TreeGrafter"/>
</dbReference>
<keyword evidence="2" id="KW-0067">ATP-binding</keyword>
<dbReference type="AlphaFoldDB" id="A0A1S3H4R4"/>
<evidence type="ECO:0000313" key="9">
    <source>
        <dbReference type="RefSeq" id="XP_013380124.1"/>
    </source>
</evidence>
<gene>
    <name evidence="9" type="primary">LOC106151416</name>
</gene>
<sequence length="1008" mass="112732">MDTGKVLCTITAFLAFLTTHFASSDSDNTRIVTATTPSIGSVSQRHNSGNNTETTHTFTETSPISSINQSGTTNNKNIGNATQTTATSTATTPTTTGATPIPGVQGWIIATAVSTSVAGLLILCCVGVCVYLCCQDNEDCCLCCCCKDYDDCEECREGCRDWFSDCCENCFSRCVCKSDPEATPMVAQTETEIPDPIQFISVHLPDGQSLRMSVRSTDKIRVIKTKVIELVNLPLYYVNVYHGLMPGESDSLDEDISFTGYGIYFGTDQEFTVTYASHSVLVQFADGSLEEQSWDPLLTVGDFLNMIDLKSQAARKDMLLIEAQWEGRAALQELVESDKKTLLYRLRKIKVSFSFQVVLKIIGQNTQISAKVFPTDTVNALAKKFLKAVIFIYEGTQLGSDKTLKDYGLQEGSVVTVGWSVKVSVARGGQIYKYSLLASNVVGELKQILAVDTDIHLFEQHLSFNGNVLSDDKMLAEYLTSKMEEEMDIILTSQPWRVSVLLPTGTLRDYQVSPNNNVAFLKNQIEADADIPVSRQILQIGRNDLADDGLLCDSIVPSSSLIYLKEQIALKYSSNWTPVSARWRPFFEELLQVSDGNLKEVNNVCFSTKIDRFKIGSGNKTEVFLGIRHDGREVAVKRFPRSMSQNFKNEKGLLTTLDSPNIIRYLDIAMDDEFLYLILELGEFTLNEFISTDEYKQNQTNISRELVGQILESLRTLHTGHNVIHMDIKPHNVLIDISNRAKLSDFGISVVLPDNQSTFYTTAKGTYHWVAKEILDSATGKVKYKKNADIQVAGMLVYYTLTGGIHPFMPNGEADVFLCNKNVQDGKHNLSALDDIVGKHLVDWMLQPDPELRPTIEEALAHPFFWNVDMRYRFLGVLGDEKEVKESWKQQPHSVTLTLDGLTVSVFNTVAHWKDLLDQAVYYEVSRPVRNGYRSTICGLLRFIRNVDVHLKDQPTAIQASVGNPMTYFTAKLPFDELFLKVYKTVRDTRSSADDWTTRGSLKEYFPA</sequence>